<keyword evidence="5" id="KW-1185">Reference proteome</keyword>
<dbReference type="EMBL" id="QXFU01000194">
    <property type="protein sequence ID" value="KAE9040747.1"/>
    <property type="molecule type" value="Genomic_DNA"/>
</dbReference>
<proteinExistence type="predicted"/>
<dbReference type="Proteomes" id="UP000429607">
    <property type="component" value="Unassembled WGS sequence"/>
</dbReference>
<accession>A0A6A4FTV7</accession>
<name>A0A6A4FTV7_9STRA</name>
<dbReference type="Proteomes" id="UP000435112">
    <property type="component" value="Unassembled WGS sequence"/>
</dbReference>
<evidence type="ECO:0000313" key="5">
    <source>
        <dbReference type="Proteomes" id="UP000434957"/>
    </source>
</evidence>
<evidence type="ECO:0000313" key="3">
    <source>
        <dbReference type="EMBL" id="KAE9351054.1"/>
    </source>
</evidence>
<dbReference type="PANTHER" id="PTHR15666:SF1">
    <property type="entry name" value="COMM DOMAIN-CONTAINING PROTEIN 5"/>
    <property type="match status" value="1"/>
</dbReference>
<evidence type="ECO:0000313" key="6">
    <source>
        <dbReference type="Proteomes" id="UP000435112"/>
    </source>
</evidence>
<protein>
    <recommendedName>
        <fullName evidence="7">COMM domain-containing protein</fullName>
    </recommendedName>
</protein>
<dbReference type="EMBL" id="QXFV01000201">
    <property type="protein sequence ID" value="KAE9045919.1"/>
    <property type="molecule type" value="Genomic_DNA"/>
</dbReference>
<dbReference type="Proteomes" id="UP000434957">
    <property type="component" value="Unassembled WGS sequence"/>
</dbReference>
<organism evidence="3 5">
    <name type="scientific">Phytophthora rubi</name>
    <dbReference type="NCBI Taxonomy" id="129364"/>
    <lineage>
        <taxon>Eukaryota</taxon>
        <taxon>Sar</taxon>
        <taxon>Stramenopiles</taxon>
        <taxon>Oomycota</taxon>
        <taxon>Peronosporomycetes</taxon>
        <taxon>Peronosporales</taxon>
        <taxon>Peronosporaceae</taxon>
        <taxon>Phytophthora</taxon>
    </lineage>
</organism>
<sequence>MDTFSEAAREWHALLREAGDAFVAQHLDAAMQLAVALQCQQDAEAERAAAAVSSAERRDFLALALVLRRLLEAAVRGHMTFLLPAAEKKTELKTELARLQALVQSLPDAFRLRFRQLLERHWGDLAQAAETTNLSLPRVAQLHWKVAAAAEGDAAGRRVLVRLQTSDGKTRTIHVPLRQFHELRHSAATVLQEMNQVEAHPMMRLAYMEQSSRAGATAASTTAATGTGVP</sequence>
<evidence type="ECO:0000313" key="4">
    <source>
        <dbReference type="Proteomes" id="UP000429607"/>
    </source>
</evidence>
<comment type="caution">
    <text evidence="3">The sequence shown here is derived from an EMBL/GenBank/DDBJ whole genome shotgun (WGS) entry which is preliminary data.</text>
</comment>
<dbReference type="InterPro" id="IPR037357">
    <property type="entry name" value="COMMD5"/>
</dbReference>
<dbReference type="PANTHER" id="PTHR15666">
    <property type="entry name" value="COMM DOMAIN CONTAINING PROTEIN 5"/>
    <property type="match status" value="1"/>
</dbReference>
<dbReference type="GO" id="GO:0005634">
    <property type="term" value="C:nucleus"/>
    <property type="evidence" value="ECO:0007669"/>
    <property type="project" value="TreeGrafter"/>
</dbReference>
<evidence type="ECO:0000313" key="2">
    <source>
        <dbReference type="EMBL" id="KAE9045919.1"/>
    </source>
</evidence>
<dbReference type="AlphaFoldDB" id="A0A6A4FTV7"/>
<gene>
    <name evidence="2" type="ORF">PR001_g4779</name>
    <name evidence="1" type="ORF">PR002_g4819</name>
    <name evidence="3" type="ORF">PR003_g5071</name>
</gene>
<reference evidence="3 5" key="1">
    <citation type="submission" date="2018-08" db="EMBL/GenBank/DDBJ databases">
        <title>Genomic investigation of the strawberry pathogen Phytophthora fragariae indicates pathogenicity is determined by transcriptional variation in three key races.</title>
        <authorList>
            <person name="Adams T.M."/>
            <person name="Armitage A.D."/>
            <person name="Sobczyk M.K."/>
            <person name="Bates H.J."/>
            <person name="Dunwell J.M."/>
            <person name="Nellist C.F."/>
            <person name="Harrison R.J."/>
        </authorList>
    </citation>
    <scope>NUCLEOTIDE SEQUENCE [LARGE SCALE GENOMIC DNA]</scope>
    <source>
        <strain evidence="2 4">SCRP249</strain>
        <strain evidence="1 6">SCRP324</strain>
        <strain evidence="3 5">SCRP333</strain>
    </source>
</reference>
<evidence type="ECO:0008006" key="7">
    <source>
        <dbReference type="Google" id="ProtNLM"/>
    </source>
</evidence>
<evidence type="ECO:0000313" key="1">
    <source>
        <dbReference type="EMBL" id="KAE9040747.1"/>
    </source>
</evidence>
<dbReference type="EMBL" id="QXFT01000203">
    <property type="protein sequence ID" value="KAE9351054.1"/>
    <property type="molecule type" value="Genomic_DNA"/>
</dbReference>
<dbReference type="OrthoDB" id="203754at2759"/>